<dbReference type="Proteomes" id="UP000053617">
    <property type="component" value="Unassembled WGS sequence"/>
</dbReference>
<reference evidence="4 5" key="1">
    <citation type="submission" date="2015-01" db="EMBL/GenBank/DDBJ databases">
        <title>The Genome Sequence of Rhinocladiella mackenzie CBS 650.93.</title>
        <authorList>
            <consortium name="The Broad Institute Genomics Platform"/>
            <person name="Cuomo C."/>
            <person name="de Hoog S."/>
            <person name="Gorbushina A."/>
            <person name="Stielow B."/>
            <person name="Teixiera M."/>
            <person name="Abouelleil A."/>
            <person name="Chapman S.B."/>
            <person name="Priest M."/>
            <person name="Young S.K."/>
            <person name="Wortman J."/>
            <person name="Nusbaum C."/>
            <person name="Birren B."/>
        </authorList>
    </citation>
    <scope>NUCLEOTIDE SEQUENCE [LARGE SCALE GENOMIC DNA]</scope>
    <source>
        <strain evidence="4 5">CBS 650.93</strain>
    </source>
</reference>
<dbReference type="Gene3D" id="3.90.180.10">
    <property type="entry name" value="Medium-chain alcohol dehydrogenases, catalytic domain"/>
    <property type="match status" value="1"/>
</dbReference>
<dbReference type="STRING" id="1442369.A0A0D2JAE6"/>
<dbReference type="SUPFAM" id="SSF50129">
    <property type="entry name" value="GroES-like"/>
    <property type="match status" value="1"/>
</dbReference>
<dbReference type="InterPro" id="IPR013154">
    <property type="entry name" value="ADH-like_N"/>
</dbReference>
<proteinExistence type="predicted"/>
<dbReference type="Gene3D" id="3.40.50.720">
    <property type="entry name" value="NAD(P)-binding Rossmann-like Domain"/>
    <property type="match status" value="1"/>
</dbReference>
<dbReference type="OrthoDB" id="203908at2759"/>
<dbReference type="PANTHER" id="PTHR48106">
    <property type="entry name" value="QUINONE OXIDOREDUCTASE PIG3-RELATED"/>
    <property type="match status" value="1"/>
</dbReference>
<evidence type="ECO:0000256" key="1">
    <source>
        <dbReference type="ARBA" id="ARBA00022857"/>
    </source>
</evidence>
<name>A0A0D2JAE6_9EURO</name>
<dbReference type="VEuPathDB" id="FungiDB:Z518_04059"/>
<dbReference type="PANTHER" id="PTHR48106:SF18">
    <property type="entry name" value="QUINONE OXIDOREDUCTASE PIG3"/>
    <property type="match status" value="1"/>
</dbReference>
<evidence type="ECO:0000313" key="4">
    <source>
        <dbReference type="EMBL" id="KIX06085.1"/>
    </source>
</evidence>
<feature type="domain" description="Enoyl reductase (ER)" evidence="3">
    <location>
        <begin position="14"/>
        <end position="332"/>
    </location>
</feature>
<keyword evidence="1" id="KW-0521">NADP</keyword>
<dbReference type="HOGENOM" id="CLU_026673_3_4_1"/>
<dbReference type="EMBL" id="KN847477">
    <property type="protein sequence ID" value="KIX06085.1"/>
    <property type="molecule type" value="Genomic_DNA"/>
</dbReference>
<sequence>MAPMRAVDIHGGKGPISAMFINAETPKPVPAGGQALIKVKAFGLNRMDLLQREGQYPLPPQAPKTMGVEFSGTIESFGNQPERGFQVGDEVFGLAYGGAYAEYIAVSTHMLVRKPKELSWEEAAGIPETWITATQALYLVGEFKPGMSVLWHAGASSVSIAGIQLSKADSASAIYVTASSRDKIDFCKSIGATEGFSYKEGDWAQALLKYTHGKGVDLIIDFVGASYFNQNLDAAARDAHIVSLGALGGGVVKGDVDISRFLRKRLRFEGSSLRSRDETYQGRLRDMLVEHALPRFIDGSFKVIVERVFKMDDIQEAHKLLESNQTMGKLICTVD</sequence>
<dbReference type="AlphaFoldDB" id="A0A0D2JAE6"/>
<protein>
    <recommendedName>
        <fullName evidence="3">Enoyl reductase (ER) domain-containing protein</fullName>
    </recommendedName>
</protein>
<dbReference type="GO" id="GO:0016651">
    <property type="term" value="F:oxidoreductase activity, acting on NAD(P)H"/>
    <property type="evidence" value="ECO:0007669"/>
    <property type="project" value="TreeGrafter"/>
</dbReference>
<evidence type="ECO:0000259" key="3">
    <source>
        <dbReference type="SMART" id="SM00829"/>
    </source>
</evidence>
<evidence type="ECO:0000256" key="2">
    <source>
        <dbReference type="ARBA" id="ARBA00023002"/>
    </source>
</evidence>
<gene>
    <name evidence="4" type="ORF">Z518_04059</name>
</gene>
<dbReference type="RefSeq" id="XP_013273221.1">
    <property type="nucleotide sequence ID" value="XM_013417767.1"/>
</dbReference>
<dbReference type="InterPro" id="IPR014189">
    <property type="entry name" value="Quinone_OxRdtase_PIG3"/>
</dbReference>
<dbReference type="CDD" id="cd05276">
    <property type="entry name" value="p53_inducible_oxidoreductase"/>
    <property type="match status" value="1"/>
</dbReference>
<accession>A0A0D2JAE6</accession>
<dbReference type="InterPro" id="IPR013149">
    <property type="entry name" value="ADH-like_C"/>
</dbReference>
<dbReference type="InterPro" id="IPR020843">
    <property type="entry name" value="ER"/>
</dbReference>
<keyword evidence="2" id="KW-0560">Oxidoreductase</keyword>
<dbReference type="InterPro" id="IPR036291">
    <property type="entry name" value="NAD(P)-bd_dom_sf"/>
</dbReference>
<dbReference type="SMART" id="SM00829">
    <property type="entry name" value="PKS_ER"/>
    <property type="match status" value="1"/>
</dbReference>
<dbReference type="SUPFAM" id="SSF51735">
    <property type="entry name" value="NAD(P)-binding Rossmann-fold domains"/>
    <property type="match status" value="1"/>
</dbReference>
<keyword evidence="5" id="KW-1185">Reference proteome</keyword>
<dbReference type="GO" id="GO:0070402">
    <property type="term" value="F:NADPH binding"/>
    <property type="evidence" value="ECO:0007669"/>
    <property type="project" value="TreeGrafter"/>
</dbReference>
<dbReference type="NCBIfam" id="TIGR02824">
    <property type="entry name" value="quinone_pig3"/>
    <property type="match status" value="1"/>
</dbReference>
<organism evidence="4 5">
    <name type="scientific">Rhinocladiella mackenziei CBS 650.93</name>
    <dbReference type="NCBI Taxonomy" id="1442369"/>
    <lineage>
        <taxon>Eukaryota</taxon>
        <taxon>Fungi</taxon>
        <taxon>Dikarya</taxon>
        <taxon>Ascomycota</taxon>
        <taxon>Pezizomycotina</taxon>
        <taxon>Eurotiomycetes</taxon>
        <taxon>Chaetothyriomycetidae</taxon>
        <taxon>Chaetothyriales</taxon>
        <taxon>Herpotrichiellaceae</taxon>
        <taxon>Rhinocladiella</taxon>
    </lineage>
</organism>
<dbReference type="GeneID" id="25292130"/>
<dbReference type="Pfam" id="PF00107">
    <property type="entry name" value="ADH_zinc_N"/>
    <property type="match status" value="1"/>
</dbReference>
<dbReference type="InterPro" id="IPR011032">
    <property type="entry name" value="GroES-like_sf"/>
</dbReference>
<evidence type="ECO:0000313" key="5">
    <source>
        <dbReference type="Proteomes" id="UP000053617"/>
    </source>
</evidence>
<dbReference type="Pfam" id="PF08240">
    <property type="entry name" value="ADH_N"/>
    <property type="match status" value="1"/>
</dbReference>